<organism evidence="2 3">
    <name type="scientific">Salibacterium halotolerans</name>
    <dbReference type="NCBI Taxonomy" id="1884432"/>
    <lineage>
        <taxon>Bacteria</taxon>
        <taxon>Bacillati</taxon>
        <taxon>Bacillota</taxon>
        <taxon>Bacilli</taxon>
        <taxon>Bacillales</taxon>
        <taxon>Bacillaceae</taxon>
    </lineage>
</organism>
<sequence length="36" mass="4378">MWKKLRQMWKSLFKKDKRPPQAEEGEGDTETEKNNI</sequence>
<evidence type="ECO:0000256" key="1">
    <source>
        <dbReference type="SAM" id="MobiDB-lite"/>
    </source>
</evidence>
<name>A0A1I5TG65_9BACI</name>
<protein>
    <submittedName>
        <fullName evidence="2">Uncharacterized protein</fullName>
    </submittedName>
</protein>
<dbReference type="AlphaFoldDB" id="A0A1I5TG65"/>
<accession>A0A1I5TG65</accession>
<proteinExistence type="predicted"/>
<dbReference type="Proteomes" id="UP000198892">
    <property type="component" value="Unassembled WGS sequence"/>
</dbReference>
<evidence type="ECO:0000313" key="3">
    <source>
        <dbReference type="Proteomes" id="UP000198892"/>
    </source>
</evidence>
<evidence type="ECO:0000313" key="2">
    <source>
        <dbReference type="EMBL" id="SFP81918.1"/>
    </source>
</evidence>
<keyword evidence="3" id="KW-1185">Reference proteome</keyword>
<dbReference type="EMBL" id="FOXD01000010">
    <property type="protein sequence ID" value="SFP81918.1"/>
    <property type="molecule type" value="Genomic_DNA"/>
</dbReference>
<reference evidence="3" key="1">
    <citation type="submission" date="2016-10" db="EMBL/GenBank/DDBJ databases">
        <authorList>
            <person name="Varghese N."/>
            <person name="Submissions S."/>
        </authorList>
    </citation>
    <scope>NUCLEOTIDE SEQUENCE [LARGE SCALE GENOMIC DNA]</scope>
    <source>
        <strain evidence="3">S7</strain>
    </source>
</reference>
<gene>
    <name evidence="2" type="ORF">SAMN05518683_110147</name>
</gene>
<feature type="region of interest" description="Disordered" evidence="1">
    <location>
        <begin position="1"/>
        <end position="36"/>
    </location>
</feature>